<dbReference type="SMART" id="SM00388">
    <property type="entry name" value="HisKA"/>
    <property type="match status" value="1"/>
</dbReference>
<protein>
    <recommendedName>
        <fullName evidence="3">histidine kinase</fullName>
        <ecNumber evidence="3">2.7.13.3</ecNumber>
    </recommendedName>
</protein>
<gene>
    <name evidence="17" type="ORF">M9189_01900</name>
</gene>
<dbReference type="Pfam" id="PF07694">
    <property type="entry name" value="5TM-5TMR_LYT"/>
    <property type="match status" value="1"/>
</dbReference>
<keyword evidence="4" id="KW-1003">Cell membrane</keyword>
<dbReference type="InterPro" id="IPR036890">
    <property type="entry name" value="HATPase_C_sf"/>
</dbReference>
<dbReference type="FunFam" id="3.30.565.10:FF:000010">
    <property type="entry name" value="Sensor histidine kinase RcsC"/>
    <property type="match status" value="1"/>
</dbReference>
<dbReference type="Proteomes" id="UP001056426">
    <property type="component" value="Chromosome"/>
</dbReference>
<dbReference type="InterPro" id="IPR001789">
    <property type="entry name" value="Sig_transdc_resp-reg_receiver"/>
</dbReference>
<feature type="domain" description="Response regulatory" evidence="14">
    <location>
        <begin position="842"/>
        <end position="956"/>
    </location>
</feature>
<dbReference type="InterPro" id="IPR001610">
    <property type="entry name" value="PAC"/>
</dbReference>
<dbReference type="PRINTS" id="PR00344">
    <property type="entry name" value="BCTRLSENSOR"/>
</dbReference>
<feature type="transmembrane region" description="Helical" evidence="12">
    <location>
        <begin position="35"/>
        <end position="53"/>
    </location>
</feature>
<evidence type="ECO:0000256" key="8">
    <source>
        <dbReference type="ARBA" id="ARBA00022777"/>
    </source>
</evidence>
<name>A0A9J6ZR79_9BACT</name>
<dbReference type="NCBIfam" id="TIGR00229">
    <property type="entry name" value="sensory_box"/>
    <property type="match status" value="3"/>
</dbReference>
<keyword evidence="8" id="KW-0418">Kinase</keyword>
<dbReference type="PROSITE" id="PS50112">
    <property type="entry name" value="PAS"/>
    <property type="match status" value="2"/>
</dbReference>
<dbReference type="Gene3D" id="3.30.450.20">
    <property type="entry name" value="PAS domain"/>
    <property type="match status" value="3"/>
</dbReference>
<dbReference type="Pfam" id="PF00512">
    <property type="entry name" value="HisKA"/>
    <property type="match status" value="1"/>
</dbReference>
<feature type="domain" description="PAC" evidence="16">
    <location>
        <begin position="402"/>
        <end position="455"/>
    </location>
</feature>
<dbReference type="InterPro" id="IPR011620">
    <property type="entry name" value="Sig_transdc_His_kinase_LytS_TM"/>
</dbReference>
<sequence>MPSVLIHNLVLLIALTSFYGFFLQHFQGKPRSFKFVIGIWFGLAAIAGMMQPFELYEGLFFDGRAIIIGLASFFGGWIPASISSLLSMSFRIYLGGTGVYAGVCTIIVSALLGLGVRMYYKHKVTSLRIWDYYVLGLLVSIGMLVSQFANPWDDAIWALSQIWYSILLIYPIGFILIAGLLSREERRLENEAALNESERKLRTTLYSIGDGVITTDAKGQITIMNPAAERMTGWHEIDAIGKDIDEVLVIVDKSGERTESPVRRVLREKKIVGRDSFLLLVSRDGKELPVSDSGAPIILDKERLGGAVLVLRDHSEAYQFEKEILEKEYFLSESQKAGRVGSYLLDLQTQEWKSSAVLNDIFGVDENFTKDPDAWLQLVHPEHREEVHRCLLDVAHGVYETFDKEYRIIRKSDGSVRWVHGYGILRYDNKGKAFAMLGTIQDVTEAIEARERLEKSEHKFRKLFENHSAIHMLLDPGTGRIMSANKAAAEFYGWSTEELNNMYVHQINVMERDDIIEMMRKVKEGHLNHIEVKHRLADGRVRDVEIFSSRVDVLDEEYLYAIIHDITDKKQLVEDLVKAKEKAEESDLLKSAFMANMSHEIRTPLNGILGFTSLLTTEDPEDLPPPDKRKEYAAIIERSADNLMQLINDILDISKLDAGQMNIEKREFNLLMTLNSLELIYQKRLDDIKKDIRLRTKYPLAPMVVKGDEARLTQIFTNLLDNAVKFTDKGEIAFGIRSLSDSEISFFVSDTGKGIPREKQARIFKRFAQEDDTISRRYGGTGLGLAIVKSLLDLMGGSIRLDSTPGGGSCFEFTLPLKVDTNASAAEDRAGGEGAVSSGRLSILLVEDDPVNQLYYKEVLREPDFNLYMAPTGKEALELFKAFSPEVILLDIRLPDINGLEVARQIRATGSKVWIIGQSAYAMAGDEQAAIDAGCNEYLTKPVKASVLLKRLHTLAGLH</sequence>
<organism evidence="17 18">
    <name type="scientific">Xiashengella succiniciproducens</name>
    <dbReference type="NCBI Taxonomy" id="2949635"/>
    <lineage>
        <taxon>Bacteria</taxon>
        <taxon>Pseudomonadati</taxon>
        <taxon>Bacteroidota</taxon>
        <taxon>Bacteroidia</taxon>
        <taxon>Marinilabiliales</taxon>
        <taxon>Marinilabiliaceae</taxon>
        <taxon>Xiashengella</taxon>
    </lineage>
</organism>
<evidence type="ECO:0000259" key="13">
    <source>
        <dbReference type="PROSITE" id="PS50109"/>
    </source>
</evidence>
<dbReference type="SMART" id="SM00448">
    <property type="entry name" value="REC"/>
    <property type="match status" value="1"/>
</dbReference>
<keyword evidence="9 12" id="KW-1133">Transmembrane helix</keyword>
<dbReference type="SUPFAM" id="SSF47384">
    <property type="entry name" value="Homodimeric domain of signal transducing histidine kinase"/>
    <property type="match status" value="1"/>
</dbReference>
<dbReference type="Pfam" id="PF02518">
    <property type="entry name" value="HATPase_c"/>
    <property type="match status" value="1"/>
</dbReference>
<dbReference type="InterPro" id="IPR035965">
    <property type="entry name" value="PAS-like_dom_sf"/>
</dbReference>
<dbReference type="Gene3D" id="3.30.565.10">
    <property type="entry name" value="Histidine kinase-like ATPase, C-terminal domain"/>
    <property type="match status" value="1"/>
</dbReference>
<dbReference type="EC" id="2.7.13.3" evidence="3"/>
<dbReference type="Gene3D" id="2.10.70.100">
    <property type="match status" value="1"/>
</dbReference>
<dbReference type="InterPro" id="IPR011006">
    <property type="entry name" value="CheY-like_superfamily"/>
</dbReference>
<evidence type="ECO:0000313" key="17">
    <source>
        <dbReference type="EMBL" id="URW80113.1"/>
    </source>
</evidence>
<proteinExistence type="predicted"/>
<evidence type="ECO:0000256" key="4">
    <source>
        <dbReference type="ARBA" id="ARBA00022475"/>
    </source>
</evidence>
<dbReference type="GO" id="GO:0005886">
    <property type="term" value="C:plasma membrane"/>
    <property type="evidence" value="ECO:0007669"/>
    <property type="project" value="UniProtKB-SubCell"/>
</dbReference>
<feature type="transmembrane region" description="Helical" evidence="12">
    <location>
        <begin position="162"/>
        <end position="181"/>
    </location>
</feature>
<dbReference type="AlphaFoldDB" id="A0A9J6ZR79"/>
<feature type="domain" description="PAS" evidence="15">
    <location>
        <begin position="197"/>
        <end position="269"/>
    </location>
</feature>
<feature type="transmembrane region" description="Helical" evidence="12">
    <location>
        <begin position="65"/>
        <end position="86"/>
    </location>
</feature>
<evidence type="ECO:0000256" key="5">
    <source>
        <dbReference type="ARBA" id="ARBA00022553"/>
    </source>
</evidence>
<dbReference type="InterPro" id="IPR013655">
    <property type="entry name" value="PAS_fold_3"/>
</dbReference>
<comment type="subcellular location">
    <subcellularLocation>
        <location evidence="2">Cell membrane</location>
        <topology evidence="2">Multi-pass membrane protein</topology>
    </subcellularLocation>
</comment>
<dbReference type="GO" id="GO:0000155">
    <property type="term" value="F:phosphorelay sensor kinase activity"/>
    <property type="evidence" value="ECO:0007669"/>
    <property type="project" value="InterPro"/>
</dbReference>
<dbReference type="InterPro" id="IPR004358">
    <property type="entry name" value="Sig_transdc_His_kin-like_C"/>
</dbReference>
<dbReference type="SUPFAM" id="SSF55874">
    <property type="entry name" value="ATPase domain of HSP90 chaperone/DNA topoisomerase II/histidine kinase"/>
    <property type="match status" value="1"/>
</dbReference>
<evidence type="ECO:0000256" key="11">
    <source>
        <dbReference type="PROSITE-ProRule" id="PRU00169"/>
    </source>
</evidence>
<dbReference type="CDD" id="cd16922">
    <property type="entry name" value="HATPase_EvgS-ArcB-TorS-like"/>
    <property type="match status" value="1"/>
</dbReference>
<dbReference type="SMART" id="SM00387">
    <property type="entry name" value="HATPase_c"/>
    <property type="match status" value="1"/>
</dbReference>
<dbReference type="RefSeq" id="WP_250724229.1">
    <property type="nucleotide sequence ID" value="NZ_CP098400.1"/>
</dbReference>
<dbReference type="KEGG" id="alkq:M9189_01900"/>
<dbReference type="Pfam" id="PF00989">
    <property type="entry name" value="PAS"/>
    <property type="match status" value="1"/>
</dbReference>
<evidence type="ECO:0000256" key="2">
    <source>
        <dbReference type="ARBA" id="ARBA00004651"/>
    </source>
</evidence>
<dbReference type="Pfam" id="PF00072">
    <property type="entry name" value="Response_reg"/>
    <property type="match status" value="1"/>
</dbReference>
<evidence type="ECO:0000256" key="3">
    <source>
        <dbReference type="ARBA" id="ARBA00012438"/>
    </source>
</evidence>
<dbReference type="InterPro" id="IPR000700">
    <property type="entry name" value="PAS-assoc_C"/>
</dbReference>
<dbReference type="CDD" id="cd00130">
    <property type="entry name" value="PAS"/>
    <property type="match status" value="3"/>
</dbReference>
<dbReference type="PANTHER" id="PTHR43047:SF64">
    <property type="entry name" value="HISTIDINE KINASE CONTAINING CHEY-HOMOLOGOUS RECEIVER DOMAIN AND PAS DOMAIN-RELATED"/>
    <property type="match status" value="1"/>
</dbReference>
<comment type="catalytic activity">
    <reaction evidence="1">
        <text>ATP + protein L-histidine = ADP + protein N-phospho-L-histidine.</text>
        <dbReference type="EC" id="2.7.13.3"/>
    </reaction>
</comment>
<keyword evidence="6" id="KW-0808">Transferase</keyword>
<evidence type="ECO:0000259" key="16">
    <source>
        <dbReference type="PROSITE" id="PS50113"/>
    </source>
</evidence>
<dbReference type="Pfam" id="PF08447">
    <property type="entry name" value="PAS_3"/>
    <property type="match status" value="1"/>
</dbReference>
<evidence type="ECO:0000256" key="7">
    <source>
        <dbReference type="ARBA" id="ARBA00022692"/>
    </source>
</evidence>
<dbReference type="PROSITE" id="PS50109">
    <property type="entry name" value="HIS_KIN"/>
    <property type="match status" value="1"/>
</dbReference>
<keyword evidence="5 11" id="KW-0597">Phosphoprotein</keyword>
<keyword evidence="10 12" id="KW-0472">Membrane</keyword>
<dbReference type="SMART" id="SM00091">
    <property type="entry name" value="PAS"/>
    <property type="match status" value="3"/>
</dbReference>
<evidence type="ECO:0000256" key="9">
    <source>
        <dbReference type="ARBA" id="ARBA00022989"/>
    </source>
</evidence>
<evidence type="ECO:0000256" key="1">
    <source>
        <dbReference type="ARBA" id="ARBA00000085"/>
    </source>
</evidence>
<dbReference type="Pfam" id="PF08448">
    <property type="entry name" value="PAS_4"/>
    <property type="match status" value="1"/>
</dbReference>
<dbReference type="SUPFAM" id="SSF55785">
    <property type="entry name" value="PYP-like sensor domain (PAS domain)"/>
    <property type="match status" value="3"/>
</dbReference>
<keyword evidence="7 12" id="KW-0812">Transmembrane</keyword>
<reference evidence="17" key="2">
    <citation type="submission" date="2022-06" db="EMBL/GenBank/DDBJ databases">
        <title>Xiashengella guii gen. nov. sp. nov., a bacterium isolated form anaerobic digestion tank.</title>
        <authorList>
            <person name="Huang H."/>
        </authorList>
    </citation>
    <scope>NUCLEOTIDE SEQUENCE</scope>
    <source>
        <strain evidence="17">Ai-910</strain>
    </source>
</reference>
<dbReference type="Gene3D" id="1.10.287.130">
    <property type="match status" value="1"/>
</dbReference>
<feature type="domain" description="Histidine kinase" evidence="13">
    <location>
        <begin position="596"/>
        <end position="819"/>
    </location>
</feature>
<dbReference type="SMART" id="SM00086">
    <property type="entry name" value="PAC"/>
    <property type="match status" value="3"/>
</dbReference>
<dbReference type="InterPro" id="IPR036097">
    <property type="entry name" value="HisK_dim/P_sf"/>
</dbReference>
<feature type="transmembrane region" description="Helical" evidence="12">
    <location>
        <begin position="132"/>
        <end position="150"/>
    </location>
</feature>
<dbReference type="CDD" id="cd17546">
    <property type="entry name" value="REC_hyHK_CKI1_RcsC-like"/>
    <property type="match status" value="1"/>
</dbReference>
<dbReference type="InterPro" id="IPR005467">
    <property type="entry name" value="His_kinase_dom"/>
</dbReference>
<dbReference type="InterPro" id="IPR003594">
    <property type="entry name" value="HATPase_dom"/>
</dbReference>
<dbReference type="InterPro" id="IPR013656">
    <property type="entry name" value="PAS_4"/>
</dbReference>
<dbReference type="EMBL" id="CP098400">
    <property type="protein sequence ID" value="URW80113.1"/>
    <property type="molecule type" value="Genomic_DNA"/>
</dbReference>
<evidence type="ECO:0000256" key="12">
    <source>
        <dbReference type="SAM" id="Phobius"/>
    </source>
</evidence>
<dbReference type="PANTHER" id="PTHR43047">
    <property type="entry name" value="TWO-COMPONENT HISTIDINE PROTEIN KINASE"/>
    <property type="match status" value="1"/>
</dbReference>
<dbReference type="GO" id="GO:0071555">
    <property type="term" value="P:cell wall organization"/>
    <property type="evidence" value="ECO:0007669"/>
    <property type="project" value="InterPro"/>
</dbReference>
<feature type="modified residue" description="4-aspartylphosphate" evidence="11">
    <location>
        <position position="891"/>
    </location>
</feature>
<feature type="transmembrane region" description="Helical" evidence="12">
    <location>
        <begin position="98"/>
        <end position="120"/>
    </location>
</feature>
<keyword evidence="18" id="KW-1185">Reference proteome</keyword>
<dbReference type="InterPro" id="IPR000014">
    <property type="entry name" value="PAS"/>
</dbReference>
<dbReference type="CDD" id="cd00082">
    <property type="entry name" value="HisKA"/>
    <property type="match status" value="1"/>
</dbReference>
<dbReference type="GO" id="GO:0006355">
    <property type="term" value="P:regulation of DNA-templated transcription"/>
    <property type="evidence" value="ECO:0007669"/>
    <property type="project" value="InterPro"/>
</dbReference>
<accession>A0A9J6ZR79</accession>
<feature type="transmembrane region" description="Helical" evidence="12">
    <location>
        <begin position="6"/>
        <end position="23"/>
    </location>
</feature>
<dbReference type="InterPro" id="IPR013767">
    <property type="entry name" value="PAS_fold"/>
</dbReference>
<evidence type="ECO:0000259" key="15">
    <source>
        <dbReference type="PROSITE" id="PS50112"/>
    </source>
</evidence>
<dbReference type="Gene3D" id="3.40.50.2300">
    <property type="match status" value="1"/>
</dbReference>
<evidence type="ECO:0000259" key="14">
    <source>
        <dbReference type="PROSITE" id="PS50110"/>
    </source>
</evidence>
<dbReference type="InterPro" id="IPR003661">
    <property type="entry name" value="HisK_dim/P_dom"/>
</dbReference>
<reference evidence="17" key="1">
    <citation type="submission" date="2022-05" db="EMBL/GenBank/DDBJ databases">
        <authorList>
            <person name="Sun X."/>
        </authorList>
    </citation>
    <scope>NUCLEOTIDE SEQUENCE</scope>
    <source>
        <strain evidence="17">Ai-910</strain>
    </source>
</reference>
<dbReference type="PROSITE" id="PS50110">
    <property type="entry name" value="RESPONSE_REGULATORY"/>
    <property type="match status" value="1"/>
</dbReference>
<dbReference type="SUPFAM" id="SSF52172">
    <property type="entry name" value="CheY-like"/>
    <property type="match status" value="1"/>
</dbReference>
<feature type="domain" description="PAS" evidence="15">
    <location>
        <begin position="456"/>
        <end position="499"/>
    </location>
</feature>
<evidence type="ECO:0000256" key="6">
    <source>
        <dbReference type="ARBA" id="ARBA00022679"/>
    </source>
</evidence>
<evidence type="ECO:0000313" key="18">
    <source>
        <dbReference type="Proteomes" id="UP001056426"/>
    </source>
</evidence>
<evidence type="ECO:0000256" key="10">
    <source>
        <dbReference type="ARBA" id="ARBA00023136"/>
    </source>
</evidence>
<dbReference type="PROSITE" id="PS50113">
    <property type="entry name" value="PAC"/>
    <property type="match status" value="1"/>
</dbReference>